<dbReference type="GO" id="GO:0009061">
    <property type="term" value="P:anaerobic respiration"/>
    <property type="evidence" value="ECO:0007669"/>
    <property type="project" value="TreeGrafter"/>
</dbReference>
<evidence type="ECO:0000256" key="1">
    <source>
        <dbReference type="ARBA" id="ARBA00022630"/>
    </source>
</evidence>
<dbReference type="InterPro" id="IPR003953">
    <property type="entry name" value="FAD-dep_OxRdtase_2_FAD-bd"/>
</dbReference>
<name>X1H5Q4_9ZZZZ</name>
<dbReference type="GO" id="GO:0050660">
    <property type="term" value="F:flavin adenine dinucleotide binding"/>
    <property type="evidence" value="ECO:0007669"/>
    <property type="project" value="TreeGrafter"/>
</dbReference>
<gene>
    <name evidence="4" type="ORF">S03H2_29942</name>
</gene>
<organism evidence="4">
    <name type="scientific">marine sediment metagenome</name>
    <dbReference type="NCBI Taxonomy" id="412755"/>
    <lineage>
        <taxon>unclassified sequences</taxon>
        <taxon>metagenomes</taxon>
        <taxon>ecological metagenomes</taxon>
    </lineage>
</organism>
<dbReference type="InterPro" id="IPR030664">
    <property type="entry name" value="SdhA/FrdA/AprA"/>
</dbReference>
<keyword evidence="1" id="KW-0285">Flavoprotein</keyword>
<dbReference type="GO" id="GO:0005886">
    <property type="term" value="C:plasma membrane"/>
    <property type="evidence" value="ECO:0007669"/>
    <property type="project" value="TreeGrafter"/>
</dbReference>
<dbReference type="AlphaFoldDB" id="X1H5Q4"/>
<dbReference type="GO" id="GO:0000104">
    <property type="term" value="F:succinate dehydrogenase activity"/>
    <property type="evidence" value="ECO:0007669"/>
    <property type="project" value="TreeGrafter"/>
</dbReference>
<dbReference type="InterPro" id="IPR036188">
    <property type="entry name" value="FAD/NAD-bd_sf"/>
</dbReference>
<dbReference type="Gene3D" id="3.50.50.60">
    <property type="entry name" value="FAD/NAD(P)-binding domain"/>
    <property type="match status" value="1"/>
</dbReference>
<dbReference type="PANTHER" id="PTHR11632">
    <property type="entry name" value="SUCCINATE DEHYDROGENASE 2 FLAVOPROTEIN SUBUNIT"/>
    <property type="match status" value="1"/>
</dbReference>
<dbReference type="PANTHER" id="PTHR11632:SF51">
    <property type="entry name" value="SUCCINATE DEHYDROGENASE [UBIQUINONE] FLAVOPROTEIN SUBUNIT, MITOCHONDRIAL"/>
    <property type="match status" value="1"/>
</dbReference>
<sequence>MGNLEEGKEDTPKSHAFDTVKGSDYLADQDVVMFMCEEAPKIVIEFESMGAPFSRLVSGLIAQRPFGGAGFPRTCYAGDRTGYALLHTLNEQSVRNGLTFFDEYFLVDLFIAEGKIAGLIALDIAKGELVSFRSPYIILATGGFGRIFKYSTNAVINTGDG</sequence>
<evidence type="ECO:0000313" key="4">
    <source>
        <dbReference type="EMBL" id="GAH52415.1"/>
    </source>
</evidence>
<feature type="domain" description="FAD-dependent oxidoreductase 2 FAD-binding" evidence="3">
    <location>
        <begin position="5"/>
        <end position="161"/>
    </location>
</feature>
<accession>X1H5Q4</accession>
<proteinExistence type="predicted"/>
<evidence type="ECO:0000259" key="3">
    <source>
        <dbReference type="Pfam" id="PF00890"/>
    </source>
</evidence>
<reference evidence="4" key="1">
    <citation type="journal article" date="2014" name="Front. Microbiol.">
        <title>High frequency of phylogenetically diverse reductive dehalogenase-homologous genes in deep subseafloor sedimentary metagenomes.</title>
        <authorList>
            <person name="Kawai M."/>
            <person name="Futagami T."/>
            <person name="Toyoda A."/>
            <person name="Takaki Y."/>
            <person name="Nishi S."/>
            <person name="Hori S."/>
            <person name="Arai W."/>
            <person name="Tsubouchi T."/>
            <person name="Morono Y."/>
            <person name="Uchiyama I."/>
            <person name="Ito T."/>
            <person name="Fujiyama A."/>
            <person name="Inagaki F."/>
            <person name="Takami H."/>
        </authorList>
    </citation>
    <scope>NUCLEOTIDE SEQUENCE</scope>
    <source>
        <strain evidence="4">Expedition CK06-06</strain>
    </source>
</reference>
<comment type="caution">
    <text evidence="4">The sequence shown here is derived from an EMBL/GenBank/DDBJ whole genome shotgun (WGS) entry which is preliminary data.</text>
</comment>
<feature type="non-terminal residue" evidence="4">
    <location>
        <position position="161"/>
    </location>
</feature>
<evidence type="ECO:0000256" key="2">
    <source>
        <dbReference type="ARBA" id="ARBA00023002"/>
    </source>
</evidence>
<protein>
    <recommendedName>
        <fullName evidence="3">FAD-dependent oxidoreductase 2 FAD-binding domain-containing protein</fullName>
    </recommendedName>
</protein>
<dbReference type="SUPFAM" id="SSF51905">
    <property type="entry name" value="FAD/NAD(P)-binding domain"/>
    <property type="match status" value="1"/>
</dbReference>
<dbReference type="GO" id="GO:0009055">
    <property type="term" value="F:electron transfer activity"/>
    <property type="evidence" value="ECO:0007669"/>
    <property type="project" value="TreeGrafter"/>
</dbReference>
<dbReference type="EMBL" id="BARU01018094">
    <property type="protein sequence ID" value="GAH52415.1"/>
    <property type="molecule type" value="Genomic_DNA"/>
</dbReference>
<keyword evidence="2" id="KW-0560">Oxidoreductase</keyword>
<dbReference type="Pfam" id="PF00890">
    <property type="entry name" value="FAD_binding_2"/>
    <property type="match status" value="1"/>
</dbReference>